<dbReference type="EMBL" id="FN667742">
    <property type="protein sequence ID" value="CBJ90484.1"/>
    <property type="molecule type" value="Genomic_DNA"/>
</dbReference>
<dbReference type="KEGG" id="xne:XNC1_2425"/>
<accession>D3VGP8</accession>
<reference evidence="1 2" key="1">
    <citation type="journal article" date="2011" name="PLoS ONE">
        <title>The entomopathogenic bacterial endosymbionts xenorhabdus and photorhabdus: convergent lifestyles from divergent genomes.</title>
        <authorList>
            <person name="Chaston J.M."/>
            <person name="Suen G."/>
            <person name="Tucker S.L."/>
            <person name="Andersen A.W."/>
            <person name="Bhasin A."/>
            <person name="Bode E."/>
            <person name="Bode H.B."/>
            <person name="Brachmann A.O."/>
            <person name="Cowles C.E."/>
            <person name="Cowles K.N."/>
            <person name="Darby C."/>
            <person name="de Leon L."/>
            <person name="Drace K."/>
            <person name="Du Z."/>
            <person name="Givaudan A."/>
            <person name="Herbert Tran E.E."/>
            <person name="Jewell K.A."/>
            <person name="Knack J.J."/>
            <person name="Krasomil-Osterfeld K.C."/>
            <person name="Kukor R."/>
            <person name="Lanois A."/>
            <person name="Latreille P."/>
            <person name="Leimgruber N.K."/>
            <person name="Lipke C.M."/>
            <person name="Liu R."/>
            <person name="Lu X."/>
            <person name="Martens E.C."/>
            <person name="Marri P.R."/>
            <person name="Medigue C."/>
            <person name="Menard M.L."/>
            <person name="Miller N.M."/>
            <person name="Morales-Soto N."/>
            <person name="Norton S."/>
            <person name="Ogier J.C."/>
            <person name="Orchard S.S."/>
            <person name="Park D."/>
            <person name="Park Y."/>
            <person name="Qurollo B.A."/>
            <person name="Sugar D.R."/>
            <person name="Richards G.R."/>
            <person name="Rouy Z."/>
            <person name="Slominski B."/>
            <person name="Slominski K."/>
            <person name="Snyder H."/>
            <person name="Tjaden B.C."/>
            <person name="van der Hoeven R."/>
            <person name="Welch R.D."/>
            <person name="Wheeler C."/>
            <person name="Xiang B."/>
            <person name="Barbazuk B."/>
            <person name="Gaudriault S."/>
            <person name="Goodner B."/>
            <person name="Slater S.C."/>
            <person name="Forst S."/>
            <person name="Goldman B.S."/>
            <person name="Goodrich-Blair H."/>
        </authorList>
    </citation>
    <scope>NUCLEOTIDE SEQUENCE [LARGE SCALE GENOMIC DNA]</scope>
    <source>
        <strain evidence="2">ATCC 19061 / DSM 3370 / CCUG 14189 / LMG 1036 / NCIMB 9965 / AN6</strain>
    </source>
</reference>
<keyword evidence="2" id="KW-1185">Reference proteome</keyword>
<organism evidence="1 2">
    <name type="scientific">Xenorhabdus nematophila (strain ATCC 19061 / DSM 3370 / CCUG 14189 / LMG 1036 / NCIMB 9965 / AN6)</name>
    <dbReference type="NCBI Taxonomy" id="406817"/>
    <lineage>
        <taxon>Bacteria</taxon>
        <taxon>Pseudomonadati</taxon>
        <taxon>Pseudomonadota</taxon>
        <taxon>Gammaproteobacteria</taxon>
        <taxon>Enterobacterales</taxon>
        <taxon>Morganellaceae</taxon>
        <taxon>Xenorhabdus</taxon>
    </lineage>
</organism>
<dbReference type="STRING" id="406817.XNC1_2425"/>
<dbReference type="AlphaFoldDB" id="D3VGP8"/>
<dbReference type="HOGENOM" id="CLU_3278943_0_0_6"/>
<protein>
    <submittedName>
        <fullName evidence="1">Uncharacterized protein</fullName>
    </submittedName>
</protein>
<name>D3VGP8_XENNA</name>
<evidence type="ECO:0000313" key="1">
    <source>
        <dbReference type="EMBL" id="CBJ90484.1"/>
    </source>
</evidence>
<evidence type="ECO:0000313" key="2">
    <source>
        <dbReference type="Proteomes" id="UP000008075"/>
    </source>
</evidence>
<dbReference type="Proteomes" id="UP000008075">
    <property type="component" value="Chromosome"/>
</dbReference>
<proteinExistence type="predicted"/>
<gene>
    <name evidence="1" type="ordered locus">XNC1_2425</name>
</gene>
<sequence>MLEHGFLFLVRMKDIVYHKLTKVDLWNICLYTDCSWPKCLQ</sequence>